<feature type="binding site" evidence="7">
    <location>
        <position position="151"/>
    </location>
    <ligand>
        <name>Zn(2+)</name>
        <dbReference type="ChEBI" id="CHEBI:29105"/>
    </ligand>
</feature>
<evidence type="ECO:0000313" key="11">
    <source>
        <dbReference type="Proteomes" id="UP000032668"/>
    </source>
</evidence>
<keyword evidence="5 9" id="KW-0238">DNA-binding</keyword>
<evidence type="ECO:0000256" key="1">
    <source>
        <dbReference type="ARBA" id="ARBA00007957"/>
    </source>
</evidence>
<proteinExistence type="inferred from homology"/>
<evidence type="ECO:0000256" key="3">
    <source>
        <dbReference type="ARBA" id="ARBA00022833"/>
    </source>
</evidence>
<feature type="binding site" evidence="7">
    <location>
        <position position="108"/>
    </location>
    <ligand>
        <name>Zn(2+)</name>
        <dbReference type="ChEBI" id="CHEBI:29105"/>
    </ligand>
</feature>
<dbReference type="STRING" id="1120923.SAMN02746095_03697"/>
<keyword evidence="11" id="KW-1185">Reference proteome</keyword>
<reference evidence="10 11" key="1">
    <citation type="submission" date="2012-11" db="EMBL/GenBank/DDBJ databases">
        <title>Whole genome sequence of Acidocella aminolytica 101 = DSM 11237.</title>
        <authorList>
            <person name="Azuma Y."/>
            <person name="Higashiura N."/>
            <person name="Hirakawa H."/>
            <person name="Matsushita K."/>
        </authorList>
    </citation>
    <scope>NUCLEOTIDE SEQUENCE [LARGE SCALE GENOMIC DNA]</scope>
    <source>
        <strain evidence="11">101 / DSM 11237</strain>
    </source>
</reference>
<accession>A0A0D6PLR2</accession>
<feature type="binding site" evidence="7">
    <location>
        <position position="111"/>
    </location>
    <ligand>
        <name>Zn(2+)</name>
        <dbReference type="ChEBI" id="CHEBI:29105"/>
    </ligand>
</feature>
<comment type="cofactor">
    <cofactor evidence="7">
        <name>Zn(2+)</name>
        <dbReference type="ChEBI" id="CHEBI:29105"/>
    </cofactor>
    <text evidence="7">Binds 1 zinc ion per subunit.</text>
</comment>
<keyword evidence="4 9" id="KW-0805">Transcription regulation</keyword>
<dbReference type="GO" id="GO:0000976">
    <property type="term" value="F:transcription cis-regulatory region binding"/>
    <property type="evidence" value="ECO:0007669"/>
    <property type="project" value="TreeGrafter"/>
</dbReference>
<dbReference type="Proteomes" id="UP000032668">
    <property type="component" value="Unassembled WGS sequence"/>
</dbReference>
<dbReference type="InterPro" id="IPR036390">
    <property type="entry name" value="WH_DNA-bd_sf"/>
</dbReference>
<name>A0A0D6PLR2_9PROT</name>
<keyword evidence="2 9" id="KW-0678">Repressor</keyword>
<comment type="subunit">
    <text evidence="9">Homodimer.</text>
</comment>
<dbReference type="Gene3D" id="1.10.10.10">
    <property type="entry name" value="Winged helix-like DNA-binding domain superfamily/Winged helix DNA-binding domain"/>
    <property type="match status" value="1"/>
</dbReference>
<dbReference type="PANTHER" id="PTHR33202">
    <property type="entry name" value="ZINC UPTAKE REGULATION PROTEIN"/>
    <property type="match status" value="1"/>
</dbReference>
<dbReference type="GO" id="GO:0045892">
    <property type="term" value="P:negative regulation of DNA-templated transcription"/>
    <property type="evidence" value="ECO:0007669"/>
    <property type="project" value="TreeGrafter"/>
</dbReference>
<dbReference type="InterPro" id="IPR036388">
    <property type="entry name" value="WH-like_DNA-bd_sf"/>
</dbReference>
<dbReference type="AlphaFoldDB" id="A0A0D6PLR2"/>
<protein>
    <recommendedName>
        <fullName evidence="9">Ferric uptake regulation protein</fullName>
    </recommendedName>
</protein>
<dbReference type="SUPFAM" id="SSF46785">
    <property type="entry name" value="Winged helix' DNA-binding domain"/>
    <property type="match status" value="1"/>
</dbReference>
<dbReference type="RefSeq" id="WP_048880558.1">
    <property type="nucleotide sequence ID" value="NZ_BANC01000167.1"/>
</dbReference>
<keyword evidence="9" id="KW-0963">Cytoplasm</keyword>
<evidence type="ECO:0000313" key="10">
    <source>
        <dbReference type="EMBL" id="GAN82163.1"/>
    </source>
</evidence>
<dbReference type="InterPro" id="IPR002481">
    <property type="entry name" value="FUR"/>
</dbReference>
<dbReference type="PANTHER" id="PTHR33202:SF6">
    <property type="entry name" value="ZINC UPTAKE REGULATION PROTEIN"/>
    <property type="match status" value="1"/>
</dbReference>
<dbReference type="GO" id="GO:0003700">
    <property type="term" value="F:DNA-binding transcription factor activity"/>
    <property type="evidence" value="ECO:0007669"/>
    <property type="project" value="UniProtKB-UniRule"/>
</dbReference>
<keyword evidence="3 7" id="KW-0862">Zinc</keyword>
<dbReference type="EMBL" id="BANC01000167">
    <property type="protein sequence ID" value="GAN82163.1"/>
    <property type="molecule type" value="Genomic_DNA"/>
</dbReference>
<dbReference type="GO" id="GO:1900376">
    <property type="term" value="P:regulation of secondary metabolite biosynthetic process"/>
    <property type="evidence" value="ECO:0007669"/>
    <property type="project" value="TreeGrafter"/>
</dbReference>
<evidence type="ECO:0000256" key="5">
    <source>
        <dbReference type="ARBA" id="ARBA00023125"/>
    </source>
</evidence>
<evidence type="ECO:0000256" key="6">
    <source>
        <dbReference type="ARBA" id="ARBA00023163"/>
    </source>
</evidence>
<comment type="cofactor">
    <cofactor evidence="8">
        <name>Mn(2+)</name>
        <dbReference type="ChEBI" id="CHEBI:29035"/>
    </cofactor>
    <cofactor evidence="8">
        <name>Fe(2+)</name>
        <dbReference type="ChEBI" id="CHEBI:29033"/>
    </cofactor>
    <text evidence="8">Binds 1 Mn(2+) or Fe(2+) ion per subunit.</text>
</comment>
<evidence type="ECO:0000256" key="9">
    <source>
        <dbReference type="RuleBase" id="RU364037"/>
    </source>
</evidence>
<evidence type="ECO:0000256" key="2">
    <source>
        <dbReference type="ARBA" id="ARBA00022491"/>
    </source>
</evidence>
<sequence>MPHDAASHHDISARLQAAAQACAQNGTQLTALRREVLELILQAQTPVTAYQLLDQLKPIRKSAVPPTIYRSLEFLLENKLIHKIERLNAFVPCAEADHHHADAQFLICKNCGAVIEIEDYGVSEALAQAAAKHGFTPSRAVVEVDGLCAACAAKPAKQA</sequence>
<comment type="similarity">
    <text evidence="1 9">Belongs to the Fur family.</text>
</comment>
<feature type="binding site" evidence="8">
    <location>
        <position position="98"/>
    </location>
    <ligand>
        <name>Fe cation</name>
        <dbReference type="ChEBI" id="CHEBI:24875"/>
    </ligand>
</feature>
<evidence type="ECO:0000256" key="4">
    <source>
        <dbReference type="ARBA" id="ARBA00023015"/>
    </source>
</evidence>
<organism evidence="10 11">
    <name type="scientific">Acidocella aminolytica 101 = DSM 11237</name>
    <dbReference type="NCBI Taxonomy" id="1120923"/>
    <lineage>
        <taxon>Bacteria</taxon>
        <taxon>Pseudomonadati</taxon>
        <taxon>Pseudomonadota</taxon>
        <taxon>Alphaproteobacteria</taxon>
        <taxon>Acetobacterales</taxon>
        <taxon>Acidocellaceae</taxon>
        <taxon>Acidocella</taxon>
    </lineage>
</organism>
<comment type="subcellular location">
    <subcellularLocation>
        <location evidence="9">Cytoplasm</location>
    </subcellularLocation>
</comment>
<dbReference type="OrthoDB" id="9801127at2"/>
<keyword evidence="8 9" id="KW-0408">Iron</keyword>
<keyword evidence="7 9" id="KW-0479">Metal-binding</keyword>
<comment type="caution">
    <text evidence="10">The sequence shown here is derived from an EMBL/GenBank/DDBJ whole genome shotgun (WGS) entry which is preliminary data.</text>
</comment>
<dbReference type="Gene3D" id="3.30.1490.190">
    <property type="match status" value="1"/>
</dbReference>
<dbReference type="GO" id="GO:0008270">
    <property type="term" value="F:zinc ion binding"/>
    <property type="evidence" value="ECO:0007669"/>
    <property type="project" value="TreeGrafter"/>
</dbReference>
<evidence type="ECO:0000256" key="7">
    <source>
        <dbReference type="PIRSR" id="PIRSR602481-1"/>
    </source>
</evidence>
<evidence type="ECO:0000256" key="8">
    <source>
        <dbReference type="PIRSR" id="PIRSR602481-2"/>
    </source>
</evidence>
<feature type="binding site" evidence="7">
    <location>
        <position position="148"/>
    </location>
    <ligand>
        <name>Zn(2+)</name>
        <dbReference type="ChEBI" id="CHEBI:29105"/>
    </ligand>
</feature>
<dbReference type="Pfam" id="PF01475">
    <property type="entry name" value="FUR"/>
    <property type="match status" value="1"/>
</dbReference>
<keyword evidence="6 9" id="KW-0804">Transcription</keyword>
<dbReference type="InterPro" id="IPR043135">
    <property type="entry name" value="Fur_C"/>
</dbReference>
<dbReference type="CDD" id="cd07153">
    <property type="entry name" value="Fur_like"/>
    <property type="match status" value="1"/>
</dbReference>
<gene>
    <name evidence="9" type="primary">fur</name>
    <name evidence="10" type="ORF">Aam_170_007</name>
</gene>
<dbReference type="GO" id="GO:0005829">
    <property type="term" value="C:cytosol"/>
    <property type="evidence" value="ECO:0007669"/>
    <property type="project" value="TreeGrafter"/>
</dbReference>